<dbReference type="AlphaFoldDB" id="A0A379K5X4"/>
<organism evidence="1 2">
    <name type="scientific">Ectopseudomonas oleovorans</name>
    <name type="common">Pseudomonas oleovorans</name>
    <dbReference type="NCBI Taxonomy" id="301"/>
    <lineage>
        <taxon>Bacteria</taxon>
        <taxon>Pseudomonadati</taxon>
        <taxon>Pseudomonadota</taxon>
        <taxon>Gammaproteobacteria</taxon>
        <taxon>Pseudomonadales</taxon>
        <taxon>Pseudomonadaceae</taxon>
        <taxon>Ectopseudomonas</taxon>
    </lineage>
</organism>
<evidence type="ECO:0008006" key="3">
    <source>
        <dbReference type="Google" id="ProtNLM"/>
    </source>
</evidence>
<dbReference type="Proteomes" id="UP000254084">
    <property type="component" value="Unassembled WGS sequence"/>
</dbReference>
<gene>
    <name evidence="1" type="ORF">NCTC10860_02135</name>
</gene>
<reference evidence="1 2" key="1">
    <citation type="submission" date="2018-06" db="EMBL/GenBank/DDBJ databases">
        <authorList>
            <consortium name="Pathogen Informatics"/>
            <person name="Doyle S."/>
        </authorList>
    </citation>
    <scope>NUCLEOTIDE SEQUENCE [LARGE SCALE GENOMIC DNA]</scope>
    <source>
        <strain evidence="1 2">NCTC10860</strain>
    </source>
</reference>
<proteinExistence type="predicted"/>
<name>A0A379K5X4_ECTOL</name>
<accession>A0A379K5X4</accession>
<evidence type="ECO:0000313" key="1">
    <source>
        <dbReference type="EMBL" id="SUD59822.1"/>
    </source>
</evidence>
<evidence type="ECO:0000313" key="2">
    <source>
        <dbReference type="Proteomes" id="UP000254084"/>
    </source>
</evidence>
<sequence length="514" mass="56422">MPTQTPPKQRRGILSKLGLSARKWESENLPASNEIQPADSMLYGAGMTTVASLMASGMRQARTRQAIYDQWSQMESDPIVSSGVTLLVTAALGGHETNGDLVFIEKKSSVKEGDRRAAIVDEIREDLGPLLNRVAFQMSYLGAVFGDSYARIYADSRGVIDLYVDELVRPPLVQAFERGSRTVGFAVYTGEKNFQRLDCTQMARLKMPRTQWVPQHGVFEKSLRLALEVDDIDALPLMPSMAGGSLIYSAEEPYRNLVASLLGLVGQRWMDSIDEQMLTVNLNDMSQAMQKKFIDSITKMLKRSKEVAEEAVKGGRPIMERIRHVIPVFGEKQLTTVQPANGGQPGRAGSISIEDVMLHARLLAGAIGVDLSMIGFADQMSGGLGEGGFFRTSAQAAERARVIRVALAECFNQIIDIHTLRRYGVVFAPSERPWNINFYGSISALEAEKQRTRSDGMGVGLMLAQAMQAMKEMGASKEVMIRFLVDIMMLDEEQATLYAQIVDAEPPGGGDGAL</sequence>
<dbReference type="EMBL" id="UGUW01000004">
    <property type="protein sequence ID" value="SUD59822.1"/>
    <property type="molecule type" value="Genomic_DNA"/>
</dbReference>
<protein>
    <recommendedName>
        <fullName evidence="3">Phage portal protein</fullName>
    </recommendedName>
</protein>